<dbReference type="InterPro" id="IPR001611">
    <property type="entry name" value="Leu-rich_rpt"/>
</dbReference>
<feature type="non-terminal residue" evidence="10">
    <location>
        <position position="1"/>
    </location>
</feature>
<keyword evidence="5" id="KW-0677">Repeat</keyword>
<dbReference type="InterPro" id="IPR046956">
    <property type="entry name" value="RLP23-like"/>
</dbReference>
<dbReference type="FunFam" id="3.80.10.10:FF:000383">
    <property type="entry name" value="Leucine-rich repeat receptor protein kinase EMS1"/>
    <property type="match status" value="1"/>
</dbReference>
<keyword evidence="8" id="KW-0325">Glycoprotein</keyword>
<dbReference type="InterPro" id="IPR032675">
    <property type="entry name" value="LRR_dom_sf"/>
</dbReference>
<comment type="caution">
    <text evidence="10">The sequence shown here is derived from an EMBL/GenBank/DDBJ whole genome shotgun (WGS) entry which is preliminary data.</text>
</comment>
<evidence type="ECO:0000256" key="5">
    <source>
        <dbReference type="ARBA" id="ARBA00022737"/>
    </source>
</evidence>
<evidence type="ECO:0000256" key="6">
    <source>
        <dbReference type="ARBA" id="ARBA00022989"/>
    </source>
</evidence>
<comment type="subcellular location">
    <subcellularLocation>
        <location evidence="1">Membrane</location>
        <topology evidence="1">Single-pass type I membrane protein</topology>
    </subcellularLocation>
</comment>
<keyword evidence="4" id="KW-0732">Signal</keyword>
<keyword evidence="3" id="KW-0812">Transmembrane</keyword>
<dbReference type="PANTHER" id="PTHR48063">
    <property type="entry name" value="LRR RECEPTOR-LIKE KINASE"/>
    <property type="match status" value="1"/>
</dbReference>
<dbReference type="Gramene" id="TVU03091">
    <property type="protein sequence ID" value="TVU03091"/>
    <property type="gene ID" value="EJB05_51375"/>
</dbReference>
<accession>A0A5J9SVP6</accession>
<sequence>MKLICFLDWKLNLRDSELRSTIPSLLRFNLTALNVLDISDNYFDNPISPNWFWNATSLTSLNIRGCSFYGPIPDEIGRMKSLEQVSFLGNNLMSTMIPSSFKNLCNLTALDLSNTNTTGDITKLMERLPNCHWNKLQKLDFSQNNISGELPDQPGPLTNLTYFRLSGNKLTGKIPSWIGVLSKLYILDLSWNQIYGTVDEDLLNSLTDLKYLRLSSTLQMKIRADWIPPFQLLTASLLSVQLGPAFPLWLKSQTSIVNLLIPNTSITAISDWFWVVFSGAKSLDLAYNQISGALPASLEFMAAEYMAFSNNRLNGTVPRLPRYIKVIDISGNLLSGPLPSDFRAPWFEDILLYNNSISGTIPSSLCSLRYLEVLDLSRNMLTGEVTICQQEMNYLSVVNLNLNNIPGEFPPIFKRCPNAIFVDLSDNLLSGNLPLWIWEKMPSIELLRLRSNKFDGNIPNNGLAMNKELQFLDLAHNKLSGSIPHSLVNLSAMARTSGYSKTLFRNLNLGVAVISYNFDYESIGFRLESIGLYQRTTT</sequence>
<dbReference type="AlphaFoldDB" id="A0A5J9SVP6"/>
<keyword evidence="6" id="KW-1133">Transmembrane helix</keyword>
<name>A0A5J9SVP6_9POAL</name>
<keyword evidence="7" id="KW-0472">Membrane</keyword>
<evidence type="ECO:0000259" key="9">
    <source>
        <dbReference type="Pfam" id="PF23598"/>
    </source>
</evidence>
<evidence type="ECO:0000313" key="11">
    <source>
        <dbReference type="Proteomes" id="UP000324897"/>
    </source>
</evidence>
<dbReference type="GO" id="GO:0016020">
    <property type="term" value="C:membrane"/>
    <property type="evidence" value="ECO:0007669"/>
    <property type="project" value="UniProtKB-SubCell"/>
</dbReference>
<gene>
    <name evidence="10" type="ORF">EJB05_51375</name>
</gene>
<dbReference type="FunFam" id="3.80.10.10:FF:000649">
    <property type="entry name" value="Leucine Rich Repeat family protein"/>
    <property type="match status" value="1"/>
</dbReference>
<reference evidence="10 11" key="1">
    <citation type="journal article" date="2019" name="Sci. Rep.">
        <title>A high-quality genome of Eragrostis curvula grass provides insights into Poaceae evolution and supports new strategies to enhance forage quality.</title>
        <authorList>
            <person name="Carballo J."/>
            <person name="Santos B.A.C.M."/>
            <person name="Zappacosta D."/>
            <person name="Garbus I."/>
            <person name="Selva J.P."/>
            <person name="Gallo C.A."/>
            <person name="Diaz A."/>
            <person name="Albertini E."/>
            <person name="Caccamo M."/>
            <person name="Echenique V."/>
        </authorList>
    </citation>
    <scope>NUCLEOTIDE SEQUENCE [LARGE SCALE GENOMIC DNA]</scope>
    <source>
        <strain evidence="11">cv. Victoria</strain>
        <tissue evidence="10">Leaf</tissue>
    </source>
</reference>
<protein>
    <recommendedName>
        <fullName evidence="9">Disease resistance R13L4/SHOC-2-like LRR domain-containing protein</fullName>
    </recommendedName>
</protein>
<dbReference type="InterPro" id="IPR055414">
    <property type="entry name" value="LRR_R13L4/SHOC2-like"/>
</dbReference>
<evidence type="ECO:0000256" key="2">
    <source>
        <dbReference type="ARBA" id="ARBA00022614"/>
    </source>
</evidence>
<dbReference type="PANTHER" id="PTHR48063:SF45">
    <property type="entry name" value="LEUCINE-RICH REPEAT-CONTAINING N-TERMINAL PLANT-TYPE DOMAIN-CONTAINING PROTEIN"/>
    <property type="match status" value="1"/>
</dbReference>
<keyword evidence="11" id="KW-1185">Reference proteome</keyword>
<evidence type="ECO:0000256" key="1">
    <source>
        <dbReference type="ARBA" id="ARBA00004479"/>
    </source>
</evidence>
<dbReference type="SUPFAM" id="SSF52058">
    <property type="entry name" value="L domain-like"/>
    <property type="match status" value="2"/>
</dbReference>
<dbReference type="FunFam" id="3.80.10.10:FF:000095">
    <property type="entry name" value="LRR receptor-like serine/threonine-protein kinase GSO1"/>
    <property type="match status" value="1"/>
</dbReference>
<keyword evidence="2" id="KW-0433">Leucine-rich repeat</keyword>
<evidence type="ECO:0000256" key="4">
    <source>
        <dbReference type="ARBA" id="ARBA00022729"/>
    </source>
</evidence>
<evidence type="ECO:0000256" key="8">
    <source>
        <dbReference type="ARBA" id="ARBA00023180"/>
    </source>
</evidence>
<evidence type="ECO:0000256" key="7">
    <source>
        <dbReference type="ARBA" id="ARBA00023136"/>
    </source>
</evidence>
<dbReference type="Pfam" id="PF23598">
    <property type="entry name" value="LRR_14"/>
    <property type="match status" value="1"/>
</dbReference>
<dbReference type="OrthoDB" id="749832at2759"/>
<dbReference type="Proteomes" id="UP000324897">
    <property type="component" value="Unassembled WGS sequence"/>
</dbReference>
<dbReference type="EMBL" id="RWGY01000229">
    <property type="protein sequence ID" value="TVU03091.1"/>
    <property type="molecule type" value="Genomic_DNA"/>
</dbReference>
<feature type="domain" description="Disease resistance R13L4/SHOC-2-like LRR" evidence="9">
    <location>
        <begin position="11"/>
        <end position="219"/>
    </location>
</feature>
<proteinExistence type="predicted"/>
<evidence type="ECO:0000256" key="3">
    <source>
        <dbReference type="ARBA" id="ARBA00022692"/>
    </source>
</evidence>
<dbReference type="Gene3D" id="3.80.10.10">
    <property type="entry name" value="Ribonuclease Inhibitor"/>
    <property type="match status" value="2"/>
</dbReference>
<evidence type="ECO:0000313" key="10">
    <source>
        <dbReference type="EMBL" id="TVU03091.1"/>
    </source>
</evidence>
<organism evidence="10 11">
    <name type="scientific">Eragrostis curvula</name>
    <name type="common">weeping love grass</name>
    <dbReference type="NCBI Taxonomy" id="38414"/>
    <lineage>
        <taxon>Eukaryota</taxon>
        <taxon>Viridiplantae</taxon>
        <taxon>Streptophyta</taxon>
        <taxon>Embryophyta</taxon>
        <taxon>Tracheophyta</taxon>
        <taxon>Spermatophyta</taxon>
        <taxon>Magnoliopsida</taxon>
        <taxon>Liliopsida</taxon>
        <taxon>Poales</taxon>
        <taxon>Poaceae</taxon>
        <taxon>PACMAD clade</taxon>
        <taxon>Chloridoideae</taxon>
        <taxon>Eragrostideae</taxon>
        <taxon>Eragrostidinae</taxon>
        <taxon>Eragrostis</taxon>
    </lineage>
</organism>
<dbReference type="Pfam" id="PF00560">
    <property type="entry name" value="LRR_1"/>
    <property type="match status" value="3"/>
</dbReference>